<evidence type="ECO:0000313" key="1">
    <source>
        <dbReference type="EMBL" id="ANY73780.1"/>
    </source>
</evidence>
<organism evidence="1">
    <name type="scientific">Paenibacillus ihbetae</name>
    <dbReference type="NCBI Taxonomy" id="1870820"/>
    <lineage>
        <taxon>Bacteria</taxon>
        <taxon>Bacillati</taxon>
        <taxon>Bacillota</taxon>
        <taxon>Bacilli</taxon>
        <taxon>Bacillales</taxon>
        <taxon>Paenibacillaceae</taxon>
        <taxon>Paenibacillus</taxon>
    </lineage>
</organism>
<reference evidence="1" key="1">
    <citation type="submission" date="2016-08" db="EMBL/GenBank/DDBJ databases">
        <title>Complete Genome Seqeunce of Paenibacillus sp. nov. IHBB 9852 from high altitute lake of Indian trans-Himalayas.</title>
        <authorList>
            <person name="Kiran S."/>
            <person name="Swarnkar M.K."/>
            <person name="Rana A."/>
            <person name="Tewari R."/>
            <person name="Gulati A."/>
        </authorList>
    </citation>
    <scope>NUCLEOTIDE SEQUENCE [LARGE SCALE GENOMIC DNA]</scope>
    <source>
        <strain evidence="1">IHBB 9852</strain>
    </source>
</reference>
<name>A0A1B2E1B3_9BACL</name>
<protein>
    <submittedName>
        <fullName evidence="1">Uncharacterized protein</fullName>
    </submittedName>
</protein>
<proteinExistence type="predicted"/>
<sequence length="60" mass="6830">MRCWRIIWHVSSPAVGLDAFRLLAFQLHEGFRANAGLRKKGRDKRLPHQAGTAISEFLQA</sequence>
<dbReference type="KEGG" id="pib:BBD41_15015"/>
<dbReference type="AlphaFoldDB" id="A0A1B2E1B3"/>
<gene>
    <name evidence="1" type="ORF">BBD41_15015</name>
</gene>
<accession>A0A1B2E1B3</accession>
<dbReference type="EMBL" id="CP016809">
    <property type="protein sequence ID" value="ANY73780.1"/>
    <property type="molecule type" value="Genomic_DNA"/>
</dbReference>